<dbReference type="InterPro" id="IPR002328">
    <property type="entry name" value="ADH_Zn_CS"/>
</dbReference>
<keyword evidence="7" id="KW-1185">Reference proteome</keyword>
<organism evidence="6 7">
    <name type="scientific">Chthonomonas calidirosea (strain DSM 23976 / ICMP 18418 / T49)</name>
    <dbReference type="NCBI Taxonomy" id="1303518"/>
    <lineage>
        <taxon>Bacteria</taxon>
        <taxon>Bacillati</taxon>
        <taxon>Armatimonadota</taxon>
        <taxon>Chthonomonadia</taxon>
        <taxon>Chthonomonadales</taxon>
        <taxon>Chthonomonadaceae</taxon>
        <taxon>Chthonomonas</taxon>
    </lineage>
</organism>
<dbReference type="EC" id="1.1.1.14" evidence="6"/>
<dbReference type="CDD" id="cd08258">
    <property type="entry name" value="Zn_ADH4"/>
    <property type="match status" value="1"/>
</dbReference>
<dbReference type="InterPro" id="IPR050129">
    <property type="entry name" value="Zn_alcohol_dh"/>
</dbReference>
<comment type="cofactor">
    <cofactor evidence="4">
        <name>Zn(2+)</name>
        <dbReference type="ChEBI" id="CHEBI:29105"/>
    </cofactor>
</comment>
<evidence type="ECO:0000256" key="4">
    <source>
        <dbReference type="RuleBase" id="RU361277"/>
    </source>
</evidence>
<keyword evidence="2 4" id="KW-0862">Zinc</keyword>
<dbReference type="Proteomes" id="UP000014227">
    <property type="component" value="Chromosome I"/>
</dbReference>
<dbReference type="PANTHER" id="PTHR43401">
    <property type="entry name" value="L-THREONINE 3-DEHYDROGENASE"/>
    <property type="match status" value="1"/>
</dbReference>
<dbReference type="InterPro" id="IPR036291">
    <property type="entry name" value="NAD(P)-bd_dom_sf"/>
</dbReference>
<dbReference type="PANTHER" id="PTHR43401:SF2">
    <property type="entry name" value="L-THREONINE 3-DEHYDROGENASE"/>
    <property type="match status" value="1"/>
</dbReference>
<dbReference type="RefSeq" id="WP_016483519.1">
    <property type="nucleotide sequence ID" value="NC_021487.1"/>
</dbReference>
<evidence type="ECO:0000256" key="3">
    <source>
        <dbReference type="ARBA" id="ARBA00023002"/>
    </source>
</evidence>
<dbReference type="InParanoid" id="S0EZ60"/>
<keyword evidence="3 6" id="KW-0560">Oxidoreductase</keyword>
<dbReference type="Pfam" id="PF00107">
    <property type="entry name" value="ADH_zinc_N"/>
    <property type="match status" value="1"/>
</dbReference>
<dbReference type="InterPro" id="IPR020843">
    <property type="entry name" value="ER"/>
</dbReference>
<dbReference type="GO" id="GO:0003939">
    <property type="term" value="F:L-iditol 2-dehydrogenase (NAD+) activity"/>
    <property type="evidence" value="ECO:0007669"/>
    <property type="project" value="UniProtKB-EC"/>
</dbReference>
<proteinExistence type="inferred from homology"/>
<dbReference type="eggNOG" id="COG1063">
    <property type="taxonomic scope" value="Bacteria"/>
</dbReference>
<dbReference type="Gene3D" id="3.90.180.10">
    <property type="entry name" value="Medium-chain alcohol dehydrogenases, catalytic domain"/>
    <property type="match status" value="1"/>
</dbReference>
<feature type="domain" description="Enoyl reductase (ER)" evidence="5">
    <location>
        <begin position="16"/>
        <end position="346"/>
    </location>
</feature>
<dbReference type="EMBL" id="HF951689">
    <property type="protein sequence ID" value="CCW35998.1"/>
    <property type="molecule type" value="Genomic_DNA"/>
</dbReference>
<dbReference type="InterPro" id="IPR013154">
    <property type="entry name" value="ADH-like_N"/>
</dbReference>
<reference evidence="7" key="1">
    <citation type="submission" date="2013-03" db="EMBL/GenBank/DDBJ databases">
        <title>Genome sequence of Chthonomonas calidirosea, the first sequenced genome from the Armatimonadetes phylum (formally candidate division OP10).</title>
        <authorList>
            <person name="Lee K.C.Y."/>
            <person name="Morgan X.C."/>
            <person name="Dunfield P.F."/>
            <person name="Tamas I."/>
            <person name="Houghton K.M."/>
            <person name="Vyssotski M."/>
            <person name="Ryan J.L.J."/>
            <person name="Lagutin K."/>
            <person name="McDonald I.R."/>
            <person name="Stott M.B."/>
        </authorList>
    </citation>
    <scope>NUCLEOTIDE SEQUENCE [LARGE SCALE GENOMIC DNA]</scope>
    <source>
        <strain evidence="7">DSM 23976 / ICMP 18418 / T49</strain>
    </source>
</reference>
<dbReference type="HOGENOM" id="CLU_026673_11_0_0"/>
<dbReference type="KEGG" id="ccz:CCALI_02191"/>
<keyword evidence="1 4" id="KW-0479">Metal-binding</keyword>
<dbReference type="PATRIC" id="fig|1303518.3.peg.2274"/>
<accession>S0EZ60</accession>
<dbReference type="InterPro" id="IPR013149">
    <property type="entry name" value="ADH-like_C"/>
</dbReference>
<dbReference type="OrthoDB" id="9770238at2"/>
<dbReference type="Pfam" id="PF08240">
    <property type="entry name" value="ADH_N"/>
    <property type="match status" value="1"/>
</dbReference>
<evidence type="ECO:0000256" key="2">
    <source>
        <dbReference type="ARBA" id="ARBA00022833"/>
    </source>
</evidence>
<evidence type="ECO:0000259" key="5">
    <source>
        <dbReference type="SMART" id="SM00829"/>
    </source>
</evidence>
<sequence>MSEKMLALVNYAKHAGAVELREVPVPSIGEEDVLLEVKAVGICGSDLHQYHATHSWKVNYPVILGHEYAGVVVAKGARVRRFQEGDRVTGETAAVIDPDSPMTRRGLYNLDPARLGFGYGVDGAMARYVRVPERCLHSLPESLPFEHAALTEPCCVAYNAVCMNVRIRPGDAVAVLGPGPIGILCTLMARLNGANPLVVYGLPADRHRLEAARAVGATHVFALPPQEMADTAKLFTDGYGFDVVVDASGVSASLQTALQLARPTAQIVKVGWGPQPCDYSLDPVVAKNLTIQGSFSHNWPIWERVLAMLASSQIDLKPVLNRVAPLPQWRECFEAMACGEVVKAVLTPV</sequence>
<name>S0EZ60_CHTCT</name>
<comment type="similarity">
    <text evidence="4">Belongs to the zinc-containing alcohol dehydrogenase family.</text>
</comment>
<dbReference type="Gene3D" id="3.40.50.720">
    <property type="entry name" value="NAD(P)-binding Rossmann-like Domain"/>
    <property type="match status" value="1"/>
</dbReference>
<evidence type="ECO:0000313" key="6">
    <source>
        <dbReference type="EMBL" id="CCW35998.1"/>
    </source>
</evidence>
<dbReference type="SUPFAM" id="SSF51735">
    <property type="entry name" value="NAD(P)-binding Rossmann-fold domains"/>
    <property type="match status" value="1"/>
</dbReference>
<dbReference type="AlphaFoldDB" id="S0EZ60"/>
<protein>
    <submittedName>
        <fullName evidence="6">Threonine dehydrogenase and related Zn-dependent dehydrogenases</fullName>
        <ecNumber evidence="6">1.1.1.14</ecNumber>
    </submittedName>
</protein>
<dbReference type="SMART" id="SM00829">
    <property type="entry name" value="PKS_ER"/>
    <property type="match status" value="1"/>
</dbReference>
<dbReference type="GO" id="GO:0008270">
    <property type="term" value="F:zinc ion binding"/>
    <property type="evidence" value="ECO:0007669"/>
    <property type="project" value="InterPro"/>
</dbReference>
<evidence type="ECO:0000313" key="7">
    <source>
        <dbReference type="Proteomes" id="UP000014227"/>
    </source>
</evidence>
<dbReference type="PROSITE" id="PS00059">
    <property type="entry name" value="ADH_ZINC"/>
    <property type="match status" value="1"/>
</dbReference>
<dbReference type="InterPro" id="IPR011032">
    <property type="entry name" value="GroES-like_sf"/>
</dbReference>
<evidence type="ECO:0000256" key="1">
    <source>
        <dbReference type="ARBA" id="ARBA00022723"/>
    </source>
</evidence>
<gene>
    <name evidence="6" type="ORF">CCALI_02191</name>
</gene>
<dbReference type="SUPFAM" id="SSF50129">
    <property type="entry name" value="GroES-like"/>
    <property type="match status" value="1"/>
</dbReference>
<dbReference type="STRING" id="454171.CP488_01902"/>